<keyword evidence="1" id="KW-0227">DNA damage</keyword>
<comment type="caution">
    <text evidence="6">The sequence shown here is derived from an EMBL/GenBank/DDBJ whole genome shotgun (WGS) entry which is preliminary data.</text>
</comment>
<evidence type="ECO:0000256" key="2">
    <source>
        <dbReference type="SAM" id="MobiDB-lite"/>
    </source>
</evidence>
<dbReference type="InterPro" id="IPR046700">
    <property type="entry name" value="DUF6570"/>
</dbReference>
<dbReference type="EMBL" id="JAPQKI010000004">
    <property type="protein sequence ID" value="KAJ5102565.1"/>
    <property type="molecule type" value="Genomic_DNA"/>
</dbReference>
<evidence type="ECO:0000259" key="5">
    <source>
        <dbReference type="Pfam" id="PF20209"/>
    </source>
</evidence>
<feature type="region of interest" description="Disordered" evidence="2">
    <location>
        <begin position="219"/>
        <end position="244"/>
    </location>
</feature>
<feature type="compositionally biased region" description="Polar residues" evidence="2">
    <location>
        <begin position="230"/>
        <end position="240"/>
    </location>
</feature>
<keyword evidence="1" id="KW-0234">DNA repair</keyword>
<dbReference type="Gene3D" id="3.40.50.300">
    <property type="entry name" value="P-loop containing nucleotide triphosphate hydrolases"/>
    <property type="match status" value="1"/>
</dbReference>
<dbReference type="Pfam" id="PF05970">
    <property type="entry name" value="PIF1"/>
    <property type="match status" value="1"/>
</dbReference>
<dbReference type="GO" id="GO:0000723">
    <property type="term" value="P:telomere maintenance"/>
    <property type="evidence" value="ECO:0007669"/>
    <property type="project" value="InterPro"/>
</dbReference>
<keyword evidence="1" id="KW-0547">Nucleotide-binding</keyword>
<dbReference type="RefSeq" id="XP_056475945.1">
    <property type="nucleotide sequence ID" value="XM_056615588.1"/>
</dbReference>
<accession>A0A9W9FLT9</accession>
<comment type="similarity">
    <text evidence="1">Belongs to the helicase family.</text>
</comment>
<dbReference type="GeneID" id="81354567"/>
<keyword evidence="1" id="KW-0067">ATP-binding</keyword>
<keyword evidence="1" id="KW-0378">Hydrolase</keyword>
<dbReference type="InterPro" id="IPR051055">
    <property type="entry name" value="PIF1_helicase"/>
</dbReference>
<dbReference type="PANTHER" id="PTHR47642:SF5">
    <property type="entry name" value="ATP-DEPENDENT DNA HELICASE"/>
    <property type="match status" value="1"/>
</dbReference>
<organism evidence="6 7">
    <name type="scientific">Penicillium argentinense</name>
    <dbReference type="NCBI Taxonomy" id="1131581"/>
    <lineage>
        <taxon>Eukaryota</taxon>
        <taxon>Fungi</taxon>
        <taxon>Dikarya</taxon>
        <taxon>Ascomycota</taxon>
        <taxon>Pezizomycotina</taxon>
        <taxon>Eurotiomycetes</taxon>
        <taxon>Eurotiomycetidae</taxon>
        <taxon>Eurotiales</taxon>
        <taxon>Aspergillaceae</taxon>
        <taxon>Penicillium</taxon>
    </lineage>
</organism>
<protein>
    <recommendedName>
        <fullName evidence="1">ATP-dependent DNA helicase</fullName>
        <ecNumber evidence="1">5.6.2.3</ecNumber>
    </recommendedName>
</protein>
<dbReference type="InterPro" id="IPR025476">
    <property type="entry name" value="Helitron_helicase-like"/>
</dbReference>
<dbReference type="GO" id="GO:0043139">
    <property type="term" value="F:5'-3' DNA helicase activity"/>
    <property type="evidence" value="ECO:0007669"/>
    <property type="project" value="UniProtKB-EC"/>
</dbReference>
<sequence>MARYEEAIEAASKRAGILGCDSYVANLTFAANQTIPKFSAKNLVNVTLCQHYPAVLEELTPVEECLIAKCHPIGIVLKLRPGGHSSPVSYRAVRGHFIIIPQDPKPLLRILPSPELSLDNLIKVLWAGRDPPVDAELRPFLLVRKIRVLAALQYLVQHNQIYQDVEINYHMIDDWTDDFIPPDVRDNIIYLDKPDSCEREGYTVSLGRSSYENDLQAAQDGSFDAGESEPLTTGSVSTDINGERQNPDKRLLSTLLDLVSNRSQQQNNRHSVPVISYTMRGQITLVDQWTDPHYLTAAFPTLFPTGTGGHLEDRPFSVSLGSFMEWALRHHSRRFARHKTFMYLGYDMLQLRTSSLANRLLIKRQNWKSATDDMADLTEDRLLEALKAVEQHHKIEDPLIRRLLHTMECIAMRVPGSFAQKLRLRAEIRGLIIRLAMPGFWVTINPSDLRNPLVLILAGVQYSGDIFAAANSAIREATATSNPVAVAEFFHHVCKAIFEGLLGSNTGKIGILGEVSNHYGVVETNGRGMLHLHALVWLRGNLGFKTLRKRVLEDAIFAARMISYLEKVIIQSIDENMPHDPEVNLSPMPPSTRDVQSDSDFHLRLSYDSNLVAQRKQLHSRHHFATCFKYRSNHPNKDSCRFGMPRDLVPSPRVDDLGVIHLARNHPCINPWNPALASCLRSNHDISWIPTVAKSLSLIYYVTNYAAKDDVSPWQMVAKAALLRQSLEKARVADPPTEADLRLREKGMNNFALRCFNTLAHDREISGVQVASTLLHLPSYYTVNYNFVSVNLWWLRQYIRAMTHPQELQGTVGEEACTYKVGDTAPVSLFDNYKWRGKNLATLTFFEYCMLVRMRDKQGAATIDFDFDAAHPRYTTHVQHLAQKSAHVATVIFKGQLTQFQEAEDAISGGHPATEAILNDVAQILLGLFVPWHDLSAILSQFTSQVNIYSIVWTIAQPTLAPHNREFAANIELLRKSKEDCQADAKLRASTRLNDDFFDRQIVDLDQGSFDSDSDEHDDDFQAQSENFTAETLIAAYHTIRQVWSRESTITAHRIPVLARGTTPGRNIQHFNPRPITIPTSSANDILGVRFLPPSVLQCWERRLKCLASTKDNASIAEQQNSSFQLDDFDQDIGDGFRQPMLVDSDVFHSLQDRRFQLGENPTAASLVSSVGQDIPLNSKQRLIVEKILAEALACADHPYDSSRRKQLLLCITGEGGTGKSQIPKAIVAAMDLLGRKDEIMLMAPTGAAADTIGGNTYHTSLGISINRLQKSSMGSRVRSLWAHKTIMFIDEMSMMDLTMLSVVNNHCRIARSLDRSSTELFGGLPVVILMGDFFQFPPVRGPALWKEPRDGNDEDVNGEMIWHQFKQVIILDEQMRQSEDPSFHSLLTRARRAALTQRDVDRLNSKAISSLLEPRLECATAITKLNSIRHLINRTQIEHFAITRSQTICVFPAEHSRIKTKNATKTRLRAEDLLQQPDQGTKIPFPGLFLYTRNMPAVILTNICSRIGQVNGALGTVVGVVLDPTGKSSFSRK</sequence>
<dbReference type="Proteomes" id="UP001149074">
    <property type="component" value="Unassembled WGS sequence"/>
</dbReference>
<feature type="domain" description="DNA helicase Pif1-like DEAD-box helicase" evidence="3">
    <location>
        <begin position="1207"/>
        <end position="1381"/>
    </location>
</feature>
<reference evidence="6" key="2">
    <citation type="journal article" date="2023" name="IMA Fungus">
        <title>Comparative genomic study of the Penicillium genus elucidates a diverse pangenome and 15 lateral gene transfer events.</title>
        <authorList>
            <person name="Petersen C."/>
            <person name="Sorensen T."/>
            <person name="Nielsen M.R."/>
            <person name="Sondergaard T.E."/>
            <person name="Sorensen J.L."/>
            <person name="Fitzpatrick D.A."/>
            <person name="Frisvad J.C."/>
            <person name="Nielsen K.L."/>
        </authorList>
    </citation>
    <scope>NUCLEOTIDE SEQUENCE</scope>
    <source>
        <strain evidence="6">IBT 30761</strain>
    </source>
</reference>
<keyword evidence="7" id="KW-1185">Reference proteome</keyword>
<dbReference type="PANTHER" id="PTHR47642">
    <property type="entry name" value="ATP-DEPENDENT DNA HELICASE"/>
    <property type="match status" value="1"/>
</dbReference>
<dbReference type="InterPro" id="IPR027417">
    <property type="entry name" value="P-loop_NTPase"/>
</dbReference>
<dbReference type="Pfam" id="PF14214">
    <property type="entry name" value="Helitron_like_N"/>
    <property type="match status" value="1"/>
</dbReference>
<dbReference type="OrthoDB" id="432234at2759"/>
<comment type="catalytic activity">
    <reaction evidence="1">
        <text>ATP + H2O = ADP + phosphate + H(+)</text>
        <dbReference type="Rhea" id="RHEA:13065"/>
        <dbReference type="ChEBI" id="CHEBI:15377"/>
        <dbReference type="ChEBI" id="CHEBI:15378"/>
        <dbReference type="ChEBI" id="CHEBI:30616"/>
        <dbReference type="ChEBI" id="CHEBI:43474"/>
        <dbReference type="ChEBI" id="CHEBI:456216"/>
        <dbReference type="EC" id="5.6.2.3"/>
    </reaction>
</comment>
<feature type="domain" description="DUF6570" evidence="5">
    <location>
        <begin position="33"/>
        <end position="171"/>
    </location>
</feature>
<evidence type="ECO:0000259" key="4">
    <source>
        <dbReference type="Pfam" id="PF14214"/>
    </source>
</evidence>
<keyword evidence="1" id="KW-0347">Helicase</keyword>
<evidence type="ECO:0000313" key="6">
    <source>
        <dbReference type="EMBL" id="KAJ5102565.1"/>
    </source>
</evidence>
<dbReference type="SUPFAM" id="SSF52540">
    <property type="entry name" value="P-loop containing nucleoside triphosphate hydrolases"/>
    <property type="match status" value="1"/>
</dbReference>
<dbReference type="GO" id="GO:0016787">
    <property type="term" value="F:hydrolase activity"/>
    <property type="evidence" value="ECO:0007669"/>
    <property type="project" value="UniProtKB-KW"/>
</dbReference>
<dbReference type="GO" id="GO:0005524">
    <property type="term" value="F:ATP binding"/>
    <property type="evidence" value="ECO:0007669"/>
    <property type="project" value="UniProtKB-KW"/>
</dbReference>
<dbReference type="InterPro" id="IPR010285">
    <property type="entry name" value="DNA_helicase_pif1-like_DEAD"/>
</dbReference>
<dbReference type="EC" id="5.6.2.3" evidence="1"/>
<evidence type="ECO:0000259" key="3">
    <source>
        <dbReference type="Pfam" id="PF05970"/>
    </source>
</evidence>
<dbReference type="Pfam" id="PF20209">
    <property type="entry name" value="DUF6570"/>
    <property type="match status" value="1"/>
</dbReference>
<evidence type="ECO:0000256" key="1">
    <source>
        <dbReference type="RuleBase" id="RU363044"/>
    </source>
</evidence>
<comment type="cofactor">
    <cofactor evidence="1">
        <name>Mg(2+)</name>
        <dbReference type="ChEBI" id="CHEBI:18420"/>
    </cofactor>
</comment>
<feature type="domain" description="Helitron helicase-like" evidence="4">
    <location>
        <begin position="323"/>
        <end position="536"/>
    </location>
</feature>
<keyword evidence="1" id="KW-0233">DNA recombination</keyword>
<evidence type="ECO:0000313" key="7">
    <source>
        <dbReference type="Proteomes" id="UP001149074"/>
    </source>
</evidence>
<dbReference type="GO" id="GO:0006281">
    <property type="term" value="P:DNA repair"/>
    <property type="evidence" value="ECO:0007669"/>
    <property type="project" value="UniProtKB-KW"/>
</dbReference>
<gene>
    <name evidence="6" type="ORF">N7532_003094</name>
</gene>
<reference evidence="6" key="1">
    <citation type="submission" date="2022-11" db="EMBL/GenBank/DDBJ databases">
        <authorList>
            <person name="Petersen C."/>
        </authorList>
    </citation>
    <scope>NUCLEOTIDE SEQUENCE</scope>
    <source>
        <strain evidence="6">IBT 30761</strain>
    </source>
</reference>
<proteinExistence type="inferred from homology"/>
<dbReference type="GO" id="GO:0006310">
    <property type="term" value="P:DNA recombination"/>
    <property type="evidence" value="ECO:0007669"/>
    <property type="project" value="UniProtKB-KW"/>
</dbReference>
<name>A0A9W9FLT9_9EURO</name>